<dbReference type="STRING" id="68895.RR42_m2747"/>
<dbReference type="InterPro" id="IPR025110">
    <property type="entry name" value="AMP-bd_C"/>
</dbReference>
<dbReference type="AlphaFoldDB" id="A0A0C4Y492"/>
<evidence type="ECO:0000256" key="1">
    <source>
        <dbReference type="ARBA" id="ARBA00022598"/>
    </source>
</evidence>
<dbReference type="Gene3D" id="3.40.50.12780">
    <property type="entry name" value="N-terminal domain of ligase-like"/>
    <property type="match status" value="1"/>
</dbReference>
<keyword evidence="1 4" id="KW-0436">Ligase</keyword>
<dbReference type="GO" id="GO:0044550">
    <property type="term" value="P:secondary metabolite biosynthetic process"/>
    <property type="evidence" value="ECO:0007669"/>
    <property type="project" value="TreeGrafter"/>
</dbReference>
<sequence>MKEAETNMASTAHLDTYALDRLPPPQQWPAFLFNADTRYPERMNCALELVERHVREGRGERVAIRYEQDGAHRTVSYAELAALSNRIAHVLTGDMKLVPGSRVLLRGPNNLMMAACWLAVVKAGLIAVPTMPLLRAKELKQVIDRAAVSAALCDERLREELEANLKPGGEHHCPSLTQALYFNSSGAGSVEAAMANKPDGFEACDTAADDICLIAFTSGTTGQPKGTVHFHRDVIAMCDLFPRHVLKPGPDDIFCGTPPLAFTFGLGGILCFPLRVGASTVLAERLTPESLLALIQSWRATIVFTAPTFYRQMAALAPGYDLSSLQKSVSAGEALPDATRQSWKAATGIEMTDGIGGTEMMHIFISSAGADVRPGAIGKVVPGYIAQIVDEQMQPVPHGTVGKLAVRGPTGCRYLDDPRQANYVKDGWNLPGDTFKADADGYYYYQARSDDMIVSAGYNIAGPEVESALMRHEAVAECGVVGMPDPERGQIVAAYVVLRPGVAASDETCAALQSYVKAEIAPYKYPRKVIFVDALPRTETGKLQRFRLRQMAEQSGAPEGARQP</sequence>
<dbReference type="GO" id="GO:0016878">
    <property type="term" value="F:acid-thiol ligase activity"/>
    <property type="evidence" value="ECO:0007669"/>
    <property type="project" value="TreeGrafter"/>
</dbReference>
<dbReference type="InterPro" id="IPR045851">
    <property type="entry name" value="AMP-bd_C_sf"/>
</dbReference>
<evidence type="ECO:0000259" key="3">
    <source>
        <dbReference type="Pfam" id="PF13193"/>
    </source>
</evidence>
<dbReference type="Proteomes" id="UP000031843">
    <property type="component" value="Chromosome main"/>
</dbReference>
<accession>A0A0C4Y492</accession>
<dbReference type="Pfam" id="PF13193">
    <property type="entry name" value="AMP-binding_C"/>
    <property type="match status" value="1"/>
</dbReference>
<feature type="domain" description="AMP-binding enzyme C-terminal" evidence="3">
    <location>
        <begin position="464"/>
        <end position="542"/>
    </location>
</feature>
<proteinExistence type="predicted"/>
<dbReference type="Gene3D" id="3.30.300.30">
    <property type="match status" value="1"/>
</dbReference>
<keyword evidence="5" id="KW-1185">Reference proteome</keyword>
<dbReference type="Pfam" id="PF00501">
    <property type="entry name" value="AMP-binding"/>
    <property type="match status" value="1"/>
</dbReference>
<dbReference type="KEGG" id="cbw:RR42_m2747"/>
<gene>
    <name evidence="4" type="ORF">RR42_m2747</name>
</gene>
<protein>
    <submittedName>
        <fullName evidence="4">Acyl-coenzyme A synthetase/AMP-(Fatty) acid ligase</fullName>
    </submittedName>
</protein>
<dbReference type="InterPro" id="IPR000873">
    <property type="entry name" value="AMP-dep_synth/lig_dom"/>
</dbReference>
<name>A0A0C4Y492_9BURK</name>
<evidence type="ECO:0000313" key="4">
    <source>
        <dbReference type="EMBL" id="AJG20127.1"/>
    </source>
</evidence>
<dbReference type="InterPro" id="IPR020845">
    <property type="entry name" value="AMP-binding_CS"/>
</dbReference>
<dbReference type="EMBL" id="CP010536">
    <property type="protein sequence ID" value="AJG20127.1"/>
    <property type="molecule type" value="Genomic_DNA"/>
</dbReference>
<dbReference type="SUPFAM" id="SSF56801">
    <property type="entry name" value="Acetyl-CoA synthetase-like"/>
    <property type="match status" value="1"/>
</dbReference>
<organism evidence="4 5">
    <name type="scientific">Cupriavidus basilensis</name>
    <dbReference type="NCBI Taxonomy" id="68895"/>
    <lineage>
        <taxon>Bacteria</taxon>
        <taxon>Pseudomonadati</taxon>
        <taxon>Pseudomonadota</taxon>
        <taxon>Betaproteobacteria</taxon>
        <taxon>Burkholderiales</taxon>
        <taxon>Burkholderiaceae</taxon>
        <taxon>Cupriavidus</taxon>
    </lineage>
</organism>
<feature type="domain" description="AMP-dependent synthetase/ligase" evidence="2">
    <location>
        <begin position="53"/>
        <end position="410"/>
    </location>
</feature>
<evidence type="ECO:0000259" key="2">
    <source>
        <dbReference type="Pfam" id="PF00501"/>
    </source>
</evidence>
<dbReference type="PANTHER" id="PTHR43352">
    <property type="entry name" value="ACETYL-COA SYNTHETASE"/>
    <property type="match status" value="1"/>
</dbReference>
<reference evidence="4 5" key="1">
    <citation type="journal article" date="2015" name="Genome Announc.">
        <title>Complete Genome Sequence of Cupriavidus basilensis 4G11, Isolated from the Oak Ridge Field Research Center Site.</title>
        <authorList>
            <person name="Ray J."/>
            <person name="Waters R.J."/>
            <person name="Skerker J.M."/>
            <person name="Kuehl J.V."/>
            <person name="Price M.N."/>
            <person name="Huang J."/>
            <person name="Chakraborty R."/>
            <person name="Arkin A.P."/>
            <person name="Deutschbauer A."/>
        </authorList>
    </citation>
    <scope>NUCLEOTIDE SEQUENCE [LARGE SCALE GENOMIC DNA]</scope>
    <source>
        <strain evidence="4">4G11</strain>
    </source>
</reference>
<evidence type="ECO:0000313" key="5">
    <source>
        <dbReference type="Proteomes" id="UP000031843"/>
    </source>
</evidence>
<dbReference type="InterPro" id="IPR042099">
    <property type="entry name" value="ANL_N_sf"/>
</dbReference>
<dbReference type="PANTHER" id="PTHR43352:SF1">
    <property type="entry name" value="ANTHRANILATE--COA LIGASE"/>
    <property type="match status" value="1"/>
</dbReference>
<dbReference type="PROSITE" id="PS00455">
    <property type="entry name" value="AMP_BINDING"/>
    <property type="match status" value="1"/>
</dbReference>